<dbReference type="Proteomes" id="UP001589609">
    <property type="component" value="Unassembled WGS sequence"/>
</dbReference>
<evidence type="ECO:0000259" key="3">
    <source>
        <dbReference type="SMART" id="SM01008"/>
    </source>
</evidence>
<accession>A0ABV5WCK1</accession>
<gene>
    <name evidence="4" type="ORF">ACFFMS_07220</name>
</gene>
<dbReference type="EMBL" id="JBHMAF010000024">
    <property type="protein sequence ID" value="MFB9758310.1"/>
    <property type="molecule type" value="Genomic_DNA"/>
</dbReference>
<dbReference type="RefSeq" id="WP_379948581.1">
    <property type="nucleotide sequence ID" value="NZ_JBHMAF010000024.1"/>
</dbReference>
<dbReference type="PANTHER" id="PTHR11908:SF132">
    <property type="entry name" value="ALDEHYDE OXIDASE 1-RELATED"/>
    <property type="match status" value="1"/>
</dbReference>
<dbReference type="Pfam" id="PF01315">
    <property type="entry name" value="Ald_Xan_dh_C"/>
    <property type="match status" value="1"/>
</dbReference>
<protein>
    <submittedName>
        <fullName evidence="4">Molybdopterin cofactor-binding domain-containing protein</fullName>
    </submittedName>
</protein>
<dbReference type="InterPro" id="IPR000674">
    <property type="entry name" value="Ald_Oxase/Xan_DH_a/b"/>
</dbReference>
<dbReference type="PANTHER" id="PTHR11908">
    <property type="entry name" value="XANTHINE DEHYDROGENASE"/>
    <property type="match status" value="1"/>
</dbReference>
<comment type="caution">
    <text evidence="4">The sequence shown here is derived from an EMBL/GenBank/DDBJ whole genome shotgun (WGS) entry which is preliminary data.</text>
</comment>
<dbReference type="Gene3D" id="3.90.1170.50">
    <property type="entry name" value="Aldehyde oxidase/xanthine dehydrogenase, a/b hammerhead"/>
    <property type="match status" value="1"/>
</dbReference>
<dbReference type="InterPro" id="IPR046867">
    <property type="entry name" value="AldOxase/xan_DH_MoCoBD2"/>
</dbReference>
<feature type="domain" description="Aldehyde oxidase/xanthine dehydrogenase a/b hammerhead" evidence="3">
    <location>
        <begin position="21"/>
        <end position="125"/>
    </location>
</feature>
<name>A0ABV5WCK1_9BACI</name>
<dbReference type="SUPFAM" id="SSF54665">
    <property type="entry name" value="CO dehydrogenase molybdoprotein N-domain-like"/>
    <property type="match status" value="1"/>
</dbReference>
<organism evidence="4 5">
    <name type="scientific">Ectobacillus funiculus</name>
    <dbReference type="NCBI Taxonomy" id="137993"/>
    <lineage>
        <taxon>Bacteria</taxon>
        <taxon>Bacillati</taxon>
        <taxon>Bacillota</taxon>
        <taxon>Bacilli</taxon>
        <taxon>Bacillales</taxon>
        <taxon>Bacillaceae</taxon>
        <taxon>Ectobacillus</taxon>
    </lineage>
</organism>
<reference evidence="4 5" key="1">
    <citation type="submission" date="2024-09" db="EMBL/GenBank/DDBJ databases">
        <authorList>
            <person name="Sun Q."/>
            <person name="Mori K."/>
        </authorList>
    </citation>
    <scope>NUCLEOTIDE SEQUENCE [LARGE SCALE GENOMIC DNA]</scope>
    <source>
        <strain evidence="4 5">JCM 11201</strain>
    </source>
</reference>
<evidence type="ECO:0000256" key="1">
    <source>
        <dbReference type="ARBA" id="ARBA00022505"/>
    </source>
</evidence>
<dbReference type="InterPro" id="IPR016208">
    <property type="entry name" value="Ald_Oxase/xanthine_DH-like"/>
</dbReference>
<keyword evidence="2" id="KW-0560">Oxidoreductase</keyword>
<keyword evidence="5" id="KW-1185">Reference proteome</keyword>
<dbReference type="Pfam" id="PF20256">
    <property type="entry name" value="MoCoBD_2"/>
    <property type="match status" value="1"/>
</dbReference>
<keyword evidence="1" id="KW-0500">Molybdenum</keyword>
<dbReference type="InterPro" id="IPR036856">
    <property type="entry name" value="Ald_Oxase/Xan_DH_a/b_sf"/>
</dbReference>
<evidence type="ECO:0000256" key="2">
    <source>
        <dbReference type="ARBA" id="ARBA00023002"/>
    </source>
</evidence>
<evidence type="ECO:0000313" key="5">
    <source>
        <dbReference type="Proteomes" id="UP001589609"/>
    </source>
</evidence>
<proteinExistence type="predicted"/>
<dbReference type="SMART" id="SM01008">
    <property type="entry name" value="Ald_Xan_dh_C"/>
    <property type="match status" value="1"/>
</dbReference>
<dbReference type="InterPro" id="IPR037165">
    <property type="entry name" value="AldOxase/xan_DH_Mopterin-bd_sf"/>
</dbReference>
<dbReference type="SUPFAM" id="SSF56003">
    <property type="entry name" value="Molybdenum cofactor-binding domain"/>
    <property type="match status" value="1"/>
</dbReference>
<evidence type="ECO:0000313" key="4">
    <source>
        <dbReference type="EMBL" id="MFB9758310.1"/>
    </source>
</evidence>
<sequence length="330" mass="36750">MEQYCVIGKSIPKKEGWDKVTGRVKYIDDKQEIGTLHVKLLTSAYAHAYLDQIDIEEAWGVQGVRMIVTGKDYPLLVGTTLVDRPILAFDKVRYFGEPIAMVIADSEAIAAQAVSLIRVTYRELPVVNSPLQAYQEGAPLVHEQLQQYKITSQVRPEPGTNIANRMRIRKGNIVEGFAQCDVIAQAVEVEFDTRDYTYKLIRAVSVADAGQILNQKGAETQIMGAMSMGLSFATREGFKYDDKGRVLTNQFRSYKVLHYGEQPKYIVQFIENPVDGSPFGSRGLGEHGIMGMPAAVANSLSVASDVSLHQLPLTPEYIWKTKKQGGDRFQ</sequence>
<dbReference type="Gene3D" id="3.30.365.10">
    <property type="entry name" value="Aldehyde oxidase/xanthine dehydrogenase, molybdopterin binding domain"/>
    <property type="match status" value="1"/>
</dbReference>